<keyword evidence="6" id="KW-1185">Reference proteome</keyword>
<evidence type="ECO:0000313" key="6">
    <source>
        <dbReference type="Proteomes" id="UP001596391"/>
    </source>
</evidence>
<evidence type="ECO:0000256" key="3">
    <source>
        <dbReference type="ARBA" id="ARBA00022801"/>
    </source>
</evidence>
<keyword evidence="1" id="KW-1188">Viral release from host cell</keyword>
<evidence type="ECO:0000259" key="4">
    <source>
        <dbReference type="Pfam" id="PF04586"/>
    </source>
</evidence>
<reference evidence="6" key="1">
    <citation type="journal article" date="2019" name="Int. J. Syst. Evol. Microbiol.">
        <title>The Global Catalogue of Microorganisms (GCM) 10K type strain sequencing project: providing services to taxonomists for standard genome sequencing and annotation.</title>
        <authorList>
            <consortium name="The Broad Institute Genomics Platform"/>
            <consortium name="The Broad Institute Genome Sequencing Center for Infectious Disease"/>
            <person name="Wu L."/>
            <person name="Ma J."/>
        </authorList>
    </citation>
    <scope>NUCLEOTIDE SEQUENCE [LARGE SCALE GENOMIC DNA]</scope>
    <source>
        <strain evidence="6">CGMCC 1.16026</strain>
    </source>
</reference>
<gene>
    <name evidence="5" type="ORF">ACFQBQ_00770</name>
</gene>
<dbReference type="Pfam" id="PF04586">
    <property type="entry name" value="Peptidase_S78"/>
    <property type="match status" value="1"/>
</dbReference>
<dbReference type="GO" id="GO:0006508">
    <property type="term" value="P:proteolysis"/>
    <property type="evidence" value="ECO:0007669"/>
    <property type="project" value="UniProtKB-KW"/>
</dbReference>
<evidence type="ECO:0000313" key="5">
    <source>
        <dbReference type="EMBL" id="MFC6644145.1"/>
    </source>
</evidence>
<sequence length="238" mass="25976">MNKHEIRSVTAELRVAASEDGTRTLTGFIPYNTESVDLGGFTEVIAPGAFAEALQPTSDVLALRDHDAKLLMGRTKSGTLIFTDATDGLRYQVKLPNTTAANDLAESIERGDLDGTSFGFSTDEDKWINADGKVIRTLLKVNLFEVSPCSFPAYPDSGIALRSAPVEIRSLIETHDDDNETDSIADQCQCHCPACSEDNCADCSNADCEDDLCDCDDSSEEDSLRNAMHMILSIRQRR</sequence>
<keyword evidence="2 5" id="KW-0645">Protease</keyword>
<organism evidence="5 6">
    <name type="scientific">Granulicella cerasi</name>
    <dbReference type="NCBI Taxonomy" id="741063"/>
    <lineage>
        <taxon>Bacteria</taxon>
        <taxon>Pseudomonadati</taxon>
        <taxon>Acidobacteriota</taxon>
        <taxon>Terriglobia</taxon>
        <taxon>Terriglobales</taxon>
        <taxon>Acidobacteriaceae</taxon>
        <taxon>Granulicella</taxon>
    </lineage>
</organism>
<dbReference type="GO" id="GO:0008233">
    <property type="term" value="F:peptidase activity"/>
    <property type="evidence" value="ECO:0007669"/>
    <property type="project" value="UniProtKB-KW"/>
</dbReference>
<protein>
    <submittedName>
        <fullName evidence="5">HK97 family phage prohead protease</fullName>
    </submittedName>
</protein>
<evidence type="ECO:0000256" key="1">
    <source>
        <dbReference type="ARBA" id="ARBA00022612"/>
    </source>
</evidence>
<dbReference type="NCBIfam" id="TIGR01543">
    <property type="entry name" value="proheadase_HK97"/>
    <property type="match status" value="1"/>
</dbReference>
<feature type="domain" description="Prohead serine protease" evidence="4">
    <location>
        <begin position="13"/>
        <end position="163"/>
    </location>
</feature>
<keyword evidence="3" id="KW-0378">Hydrolase</keyword>
<accession>A0ABW1Z568</accession>
<name>A0ABW1Z568_9BACT</name>
<dbReference type="EMBL" id="JBHSWI010000001">
    <property type="protein sequence ID" value="MFC6644145.1"/>
    <property type="molecule type" value="Genomic_DNA"/>
</dbReference>
<dbReference type="InterPro" id="IPR006433">
    <property type="entry name" value="Prohead_protease"/>
</dbReference>
<proteinExistence type="predicted"/>
<dbReference type="RefSeq" id="WP_263372097.1">
    <property type="nucleotide sequence ID" value="NZ_JAGSYD010000004.1"/>
</dbReference>
<comment type="caution">
    <text evidence="5">The sequence shown here is derived from an EMBL/GenBank/DDBJ whole genome shotgun (WGS) entry which is preliminary data.</text>
</comment>
<evidence type="ECO:0000256" key="2">
    <source>
        <dbReference type="ARBA" id="ARBA00022670"/>
    </source>
</evidence>
<dbReference type="Proteomes" id="UP001596391">
    <property type="component" value="Unassembled WGS sequence"/>
</dbReference>
<dbReference type="InterPro" id="IPR054613">
    <property type="entry name" value="Peptidase_S78_dom"/>
</dbReference>